<dbReference type="Gene3D" id="2.40.128.480">
    <property type="entry name" value="Rhodococcus equi virulence-associated protein"/>
    <property type="match status" value="1"/>
</dbReference>
<accession>A0ABS0U555</accession>
<sequence length="146" mass="15747">MKNTFSTENKLQAVKNLAKIMDGKLDDDIINNIQEKLLNFSLESYLGTASIDSSVFYTSLDVSLDIGRKFHGGAWGLESIGNSRYIGGLLTNDIKILITEGNKFTIGDTAIGISILFLNSSFIPVGYFEGFGGPMIGLASGSGHWS</sequence>
<dbReference type="Pfam" id="PF05526">
    <property type="entry name" value="R_equi_Vir"/>
    <property type="match status" value="1"/>
</dbReference>
<protein>
    <submittedName>
        <fullName evidence="1">VapA/VapB family virulence-associated protein</fullName>
    </submittedName>
</protein>
<evidence type="ECO:0000313" key="1">
    <source>
        <dbReference type="EMBL" id="MBI6549016.1"/>
    </source>
</evidence>
<dbReference type="RefSeq" id="WP_198689802.1">
    <property type="nucleotide sequence ID" value="NZ_CAWPUD010000035.1"/>
</dbReference>
<dbReference type="InterPro" id="IPR008810">
    <property type="entry name" value="R_equi_Vir"/>
</dbReference>
<gene>
    <name evidence="1" type="ORF">H8A87_09855</name>
</gene>
<dbReference type="EMBL" id="JACOII010000037">
    <property type="protein sequence ID" value="MBI6549016.1"/>
    <property type="molecule type" value="Genomic_DNA"/>
</dbReference>
<reference evidence="1 2" key="1">
    <citation type="submission" date="2020-08" db="EMBL/GenBank/DDBJ databases">
        <title>Description of Xenorhabdus lircayensis sp. nov., the symbiotic bacterium associated with the entomopathogenic nematode Steirnernema unicornum.</title>
        <authorList>
            <person name="Castaneda-Alvarez C."/>
            <person name="Prodan S."/>
            <person name="Zamorano A."/>
            <person name="San-Blas E."/>
            <person name="Aballay E."/>
        </authorList>
    </citation>
    <scope>NUCLEOTIDE SEQUENCE [LARGE SCALE GENOMIC DNA]</scope>
    <source>
        <strain evidence="1 2">VLS</strain>
    </source>
</reference>
<keyword evidence="2" id="KW-1185">Reference proteome</keyword>
<comment type="caution">
    <text evidence="1">The sequence shown here is derived from an EMBL/GenBank/DDBJ whole genome shotgun (WGS) entry which is preliminary data.</text>
</comment>
<dbReference type="Proteomes" id="UP000696184">
    <property type="component" value="Unassembled WGS sequence"/>
</dbReference>
<dbReference type="InterPro" id="IPR038625">
    <property type="entry name" value="R_equi_Vir_sf"/>
</dbReference>
<evidence type="ECO:0000313" key="2">
    <source>
        <dbReference type="Proteomes" id="UP000696184"/>
    </source>
</evidence>
<name>A0ABS0U555_9GAMM</name>
<organism evidence="1 2">
    <name type="scientific">Xenorhabdus lircayensis</name>
    <dbReference type="NCBI Taxonomy" id="2763499"/>
    <lineage>
        <taxon>Bacteria</taxon>
        <taxon>Pseudomonadati</taxon>
        <taxon>Pseudomonadota</taxon>
        <taxon>Gammaproteobacteria</taxon>
        <taxon>Enterobacterales</taxon>
        <taxon>Morganellaceae</taxon>
        <taxon>Xenorhabdus</taxon>
    </lineage>
</organism>
<proteinExistence type="predicted"/>